<dbReference type="EMBL" id="JARJCN010000021">
    <property type="protein sequence ID" value="KAJ7090758.1"/>
    <property type="molecule type" value="Genomic_DNA"/>
</dbReference>
<evidence type="ECO:0000256" key="3">
    <source>
        <dbReference type="ARBA" id="ARBA00022833"/>
    </source>
</evidence>
<dbReference type="Gene3D" id="6.10.140.2220">
    <property type="match status" value="1"/>
</dbReference>
<reference evidence="6" key="1">
    <citation type="submission" date="2023-03" db="EMBL/GenBank/DDBJ databases">
        <title>Massive genome expansion in bonnet fungi (Mycena s.s.) driven by repeated elements and novel gene families across ecological guilds.</title>
        <authorList>
            <consortium name="Lawrence Berkeley National Laboratory"/>
            <person name="Harder C.B."/>
            <person name="Miyauchi S."/>
            <person name="Viragh M."/>
            <person name="Kuo A."/>
            <person name="Thoen E."/>
            <person name="Andreopoulos B."/>
            <person name="Lu D."/>
            <person name="Skrede I."/>
            <person name="Drula E."/>
            <person name="Henrissat B."/>
            <person name="Morin E."/>
            <person name="Kohler A."/>
            <person name="Barry K."/>
            <person name="LaButti K."/>
            <person name="Morin E."/>
            <person name="Salamov A."/>
            <person name="Lipzen A."/>
            <person name="Mereny Z."/>
            <person name="Hegedus B."/>
            <person name="Baldrian P."/>
            <person name="Stursova M."/>
            <person name="Weitz H."/>
            <person name="Taylor A."/>
            <person name="Grigoriev I.V."/>
            <person name="Nagy L.G."/>
            <person name="Martin F."/>
            <person name="Kauserud H."/>
        </authorList>
    </citation>
    <scope>NUCLEOTIDE SEQUENCE</scope>
    <source>
        <strain evidence="6">CBHHK173m</strain>
    </source>
</reference>
<keyword evidence="3" id="KW-0862">Zinc</keyword>
<dbReference type="SUPFAM" id="SSF144232">
    <property type="entry name" value="HIT/MYND zinc finger-like"/>
    <property type="match status" value="1"/>
</dbReference>
<dbReference type="GO" id="GO:0008270">
    <property type="term" value="F:zinc ion binding"/>
    <property type="evidence" value="ECO:0007669"/>
    <property type="project" value="UniProtKB-KW"/>
</dbReference>
<evidence type="ECO:0000256" key="4">
    <source>
        <dbReference type="PROSITE-ProRule" id="PRU00134"/>
    </source>
</evidence>
<comment type="caution">
    <text evidence="6">The sequence shown here is derived from an EMBL/GenBank/DDBJ whole genome shotgun (WGS) entry which is preliminary data.</text>
</comment>
<keyword evidence="7" id="KW-1185">Reference proteome</keyword>
<evidence type="ECO:0000256" key="1">
    <source>
        <dbReference type="ARBA" id="ARBA00022723"/>
    </source>
</evidence>
<dbReference type="InterPro" id="IPR052839">
    <property type="entry name" value="Mito_gene_expr_regulator"/>
</dbReference>
<accession>A0AAD6UA57</accession>
<evidence type="ECO:0000259" key="5">
    <source>
        <dbReference type="PROSITE" id="PS50865"/>
    </source>
</evidence>
<evidence type="ECO:0000313" key="6">
    <source>
        <dbReference type="EMBL" id="KAJ7090758.1"/>
    </source>
</evidence>
<name>A0AAD6UA57_9AGAR</name>
<dbReference type="Proteomes" id="UP001222325">
    <property type="component" value="Unassembled WGS sequence"/>
</dbReference>
<dbReference type="PROSITE" id="PS50865">
    <property type="entry name" value="ZF_MYND_2"/>
    <property type="match status" value="1"/>
</dbReference>
<dbReference type="PANTHER" id="PTHR46920:SF1">
    <property type="entry name" value="PROTEIN MSS51 HOMOLOG, MITOCHONDRIAL-RELATED"/>
    <property type="match status" value="1"/>
</dbReference>
<dbReference type="PANTHER" id="PTHR46920">
    <property type="match status" value="1"/>
</dbReference>
<dbReference type="Pfam" id="PF01753">
    <property type="entry name" value="zf-MYND"/>
    <property type="match status" value="1"/>
</dbReference>
<dbReference type="AlphaFoldDB" id="A0AAD6UA57"/>
<organism evidence="6 7">
    <name type="scientific">Mycena belliarum</name>
    <dbReference type="NCBI Taxonomy" id="1033014"/>
    <lineage>
        <taxon>Eukaryota</taxon>
        <taxon>Fungi</taxon>
        <taxon>Dikarya</taxon>
        <taxon>Basidiomycota</taxon>
        <taxon>Agaricomycotina</taxon>
        <taxon>Agaricomycetes</taxon>
        <taxon>Agaricomycetidae</taxon>
        <taxon>Agaricales</taxon>
        <taxon>Marasmiineae</taxon>
        <taxon>Mycenaceae</taxon>
        <taxon>Mycena</taxon>
    </lineage>
</organism>
<keyword evidence="1" id="KW-0479">Metal-binding</keyword>
<evidence type="ECO:0000313" key="7">
    <source>
        <dbReference type="Proteomes" id="UP001222325"/>
    </source>
</evidence>
<protein>
    <recommendedName>
        <fullName evidence="5">MYND-type domain-containing protein</fullName>
    </recommendedName>
</protein>
<dbReference type="InterPro" id="IPR058518">
    <property type="entry name" value="DUF8205"/>
</dbReference>
<evidence type="ECO:0000256" key="2">
    <source>
        <dbReference type="ARBA" id="ARBA00022771"/>
    </source>
</evidence>
<sequence length="320" mass="35672">MLIQTHTIHPDSEAIFKAQATTPENIRATRSGIHEACTRCFKIETTEPGLKLRRCGKCKGVWYCTKECQTAHWPTHKKTCSPVDGSGIRRLVENFYANPLLNQYLQVCLVLHFDLLQRPRLDTPFMARVDVAIEPADIPEFLPILMGQPVQGTLRGMLQVNAFTPLPAAAMAALAPMRRQIWRAARESADKNGFARDSIGLVEFGNGSVGQTITVPVHVRAPALELARDASPWVMNSAVTGQTTELPLTIHTCMEFMNTHIRSDKKNQLLLRTEMRPSDIEIIRDAGAEASGTAARLLKAKMAREYIFRPMADLLQQTES</sequence>
<feature type="domain" description="MYND-type" evidence="5">
    <location>
        <begin position="37"/>
        <end position="80"/>
    </location>
</feature>
<dbReference type="Pfam" id="PF26632">
    <property type="entry name" value="DUF8205"/>
    <property type="match status" value="1"/>
</dbReference>
<proteinExistence type="predicted"/>
<keyword evidence="2 4" id="KW-0863">Zinc-finger</keyword>
<dbReference type="InterPro" id="IPR002893">
    <property type="entry name" value="Znf_MYND"/>
</dbReference>
<gene>
    <name evidence="6" type="ORF">B0H15DRAFT_948535</name>
</gene>